<sequence>MEAPSVTGICAKAADDMAMPAASTRETEKVFMIATPFDEKEGKPAVLSDLSAGSFELLFPAVSPALLGAAPGPRCAGFG</sequence>
<dbReference type="EMBL" id="BAVB01000363">
    <property type="protein sequence ID" value="GAE52550.1"/>
    <property type="molecule type" value="Genomic_DNA"/>
</dbReference>
<name>W4S7G3_9XANT</name>
<accession>W4S7G3</accession>
<dbReference type="Proteomes" id="UP000019143">
    <property type="component" value="Unassembled WGS sequence"/>
</dbReference>
<evidence type="ECO:0000313" key="1">
    <source>
        <dbReference type="EMBL" id="GAE52550.1"/>
    </source>
</evidence>
<gene>
    <name evidence="1" type="ORF">XPU_4082</name>
</gene>
<proteinExistence type="predicted"/>
<reference evidence="1 2" key="1">
    <citation type="submission" date="2014-01" db="EMBL/GenBank/DDBJ databases">
        <title>Genome sequence and analysis of Xanthomonas arboricola pv. pruni.</title>
        <authorList>
            <person name="Fujikawa T."/>
            <person name="Nakazono-Nagaoka E."/>
        </authorList>
    </citation>
    <scope>NUCLEOTIDE SEQUENCE [LARGE SCALE GENOMIC DNA]</scope>
    <source>
        <strain evidence="2">MAFF 311562</strain>
    </source>
</reference>
<protein>
    <submittedName>
        <fullName evidence="1">Uncharacterized protein</fullName>
    </submittedName>
</protein>
<comment type="caution">
    <text evidence="1">The sequence shown here is derived from an EMBL/GenBank/DDBJ whole genome shotgun (WGS) entry which is preliminary data.</text>
</comment>
<dbReference type="AlphaFoldDB" id="W4S7G3"/>
<organism evidence="1 2">
    <name type="scientific">Xanthomonas arboricola pv. pruni str. MAFF 311562</name>
    <dbReference type="NCBI Taxonomy" id="1414836"/>
    <lineage>
        <taxon>Bacteria</taxon>
        <taxon>Pseudomonadati</taxon>
        <taxon>Pseudomonadota</taxon>
        <taxon>Gammaproteobacteria</taxon>
        <taxon>Lysobacterales</taxon>
        <taxon>Lysobacteraceae</taxon>
        <taxon>Xanthomonas</taxon>
    </lineage>
</organism>
<evidence type="ECO:0000313" key="2">
    <source>
        <dbReference type="Proteomes" id="UP000019143"/>
    </source>
</evidence>